<keyword evidence="6" id="KW-1185">Reference proteome</keyword>
<evidence type="ECO:0000313" key="5">
    <source>
        <dbReference type="EnsemblMetazoa" id="ISCW006709-PA"/>
    </source>
</evidence>
<dbReference type="EMBL" id="DS771491">
    <property type="protein sequence ID" value="EEC09126.1"/>
    <property type="molecule type" value="Genomic_DNA"/>
</dbReference>
<accession>B7PRA4</accession>
<dbReference type="InterPro" id="IPR000863">
    <property type="entry name" value="Sulfotransferase_dom"/>
</dbReference>
<name>B7PRA4_IXOSC</name>
<protein>
    <submittedName>
        <fullName evidence="4 5">Sulfotransferase, putative</fullName>
        <ecNumber evidence="4">2.8.2.2</ecNumber>
    </submittedName>
</protein>
<feature type="domain" description="Sulfotransferase" evidence="3">
    <location>
        <begin position="37"/>
        <end position="230"/>
    </location>
</feature>
<dbReference type="InterPro" id="IPR027417">
    <property type="entry name" value="P-loop_NTPase"/>
</dbReference>
<dbReference type="OrthoDB" id="205623at2759"/>
<evidence type="ECO:0000256" key="2">
    <source>
        <dbReference type="ARBA" id="ARBA00022679"/>
    </source>
</evidence>
<dbReference type="FunCoup" id="B7PRA4">
    <property type="interactions" value="6"/>
</dbReference>
<evidence type="ECO:0000259" key="3">
    <source>
        <dbReference type="Pfam" id="PF00685"/>
    </source>
</evidence>
<dbReference type="VEuPathDB" id="VectorBase:ISCW006709"/>
<dbReference type="AlphaFoldDB" id="B7PRA4"/>
<sequence length="315" mass="36391">MENACARPLYLDFDGYRLSAAFNGTLLKSALDYVPTPEDVFVVTFPKCGTTWVQHIAYLIFNGGERPRNGLDFLKKSPFIEMLGADAVRAMKRPGIIKSHLPFSMVPYSNEAKYIYVSRNPKDCCASFFYHTKKFSGYEFTNGTFEVFFGLFCKGETDFGSYFDHLLSWYEHHDDPNVLFMHYEDMKCNPRRHILKIAKFLGEKYQKKMLEDPVYLEKVLKDSDVSAMKEYTNRGIADFFCRPLSTAGEEVPEGLKRWHRVSQDVPSGAQLVRKGVVGDYKNLFTPEMNDSLDQIILDKFQGTEFLDVWRKYGVF</sequence>
<evidence type="ECO:0000313" key="6">
    <source>
        <dbReference type="Proteomes" id="UP000001555"/>
    </source>
</evidence>
<dbReference type="VEuPathDB" id="VectorBase:ISCI006709"/>
<comment type="similarity">
    <text evidence="1">Belongs to the sulfotransferase 1 family.</text>
</comment>
<dbReference type="PANTHER" id="PTHR11783">
    <property type="entry name" value="SULFOTRANSFERASE SULT"/>
    <property type="match status" value="1"/>
</dbReference>
<dbReference type="EnsemblMetazoa" id="ISCW006709-RA">
    <property type="protein sequence ID" value="ISCW006709-PA"/>
    <property type="gene ID" value="ISCW006709"/>
</dbReference>
<dbReference type="SUPFAM" id="SSF52540">
    <property type="entry name" value="P-loop containing nucleoside triphosphate hydrolases"/>
    <property type="match status" value="1"/>
</dbReference>
<dbReference type="Gene3D" id="3.40.50.300">
    <property type="entry name" value="P-loop containing nucleotide triphosphate hydrolases"/>
    <property type="match status" value="1"/>
</dbReference>
<dbReference type="PaxDb" id="6945-B7PRA4"/>
<organism>
    <name type="scientific">Ixodes scapularis</name>
    <name type="common">Black-legged tick</name>
    <name type="synonym">Deer tick</name>
    <dbReference type="NCBI Taxonomy" id="6945"/>
    <lineage>
        <taxon>Eukaryota</taxon>
        <taxon>Metazoa</taxon>
        <taxon>Ecdysozoa</taxon>
        <taxon>Arthropoda</taxon>
        <taxon>Chelicerata</taxon>
        <taxon>Arachnida</taxon>
        <taxon>Acari</taxon>
        <taxon>Parasitiformes</taxon>
        <taxon>Ixodida</taxon>
        <taxon>Ixodoidea</taxon>
        <taxon>Ixodidae</taxon>
        <taxon>Ixodinae</taxon>
        <taxon>Ixodes</taxon>
    </lineage>
</organism>
<dbReference type="KEGG" id="isc:8053635"/>
<dbReference type="VEuPathDB" id="VectorBase:ISCP_029731"/>
<evidence type="ECO:0000256" key="1">
    <source>
        <dbReference type="ARBA" id="ARBA00005771"/>
    </source>
</evidence>
<dbReference type="EC" id="2.8.2.2" evidence="4"/>
<reference evidence="4 6" key="1">
    <citation type="submission" date="2008-03" db="EMBL/GenBank/DDBJ databases">
        <title>Annotation of Ixodes scapularis.</title>
        <authorList>
            <consortium name="Ixodes scapularis Genome Project Consortium"/>
            <person name="Caler E."/>
            <person name="Hannick L.I."/>
            <person name="Bidwell S."/>
            <person name="Joardar V."/>
            <person name="Thiagarajan M."/>
            <person name="Amedeo P."/>
            <person name="Galinsky K.J."/>
            <person name="Schobel S."/>
            <person name="Inman J."/>
            <person name="Hostetler J."/>
            <person name="Miller J."/>
            <person name="Hammond M."/>
            <person name="Megy K."/>
            <person name="Lawson D."/>
            <person name="Kodira C."/>
            <person name="Sutton G."/>
            <person name="Meyer J."/>
            <person name="Hill C.A."/>
            <person name="Birren B."/>
            <person name="Nene V."/>
            <person name="Collins F."/>
            <person name="Alarcon-Chaidez F."/>
            <person name="Wikel S."/>
            <person name="Strausberg R."/>
        </authorList>
    </citation>
    <scope>NUCLEOTIDE SEQUENCE [LARGE SCALE GENOMIC DNA]</scope>
    <source>
        <strain evidence="6">Wikel</strain>
        <strain evidence="4">Wikel colony</strain>
    </source>
</reference>
<dbReference type="InParanoid" id="B7PRA4"/>
<dbReference type="Proteomes" id="UP000001555">
    <property type="component" value="Unassembled WGS sequence"/>
</dbReference>
<dbReference type="EMBL" id="ABJB010681890">
    <property type="status" value="NOT_ANNOTATED_CDS"/>
    <property type="molecule type" value="Genomic_DNA"/>
</dbReference>
<reference evidence="5" key="2">
    <citation type="submission" date="2020-05" db="UniProtKB">
        <authorList>
            <consortium name="EnsemblMetazoa"/>
        </authorList>
    </citation>
    <scope>IDENTIFICATION</scope>
    <source>
        <strain evidence="5">wikel</strain>
    </source>
</reference>
<evidence type="ECO:0000313" key="4">
    <source>
        <dbReference type="EMBL" id="EEC09126.1"/>
    </source>
</evidence>
<dbReference type="GO" id="GO:0004027">
    <property type="term" value="F:alcohol sulfotransferase activity"/>
    <property type="evidence" value="ECO:0007669"/>
    <property type="project" value="UniProtKB-EC"/>
</dbReference>
<dbReference type="HOGENOM" id="CLU_027239_2_0_1"/>
<dbReference type="GO" id="GO:0008146">
    <property type="term" value="F:sulfotransferase activity"/>
    <property type="evidence" value="ECO:0000318"/>
    <property type="project" value="GO_Central"/>
</dbReference>
<gene>
    <name evidence="5" type="primary">8053635</name>
    <name evidence="4" type="ORF">IscW_ISCW006709</name>
</gene>
<proteinExistence type="inferred from homology"/>
<dbReference type="GO" id="GO:0005737">
    <property type="term" value="C:cytoplasm"/>
    <property type="evidence" value="ECO:0000318"/>
    <property type="project" value="GO_Central"/>
</dbReference>
<keyword evidence="2 4" id="KW-0808">Transferase</keyword>
<dbReference type="Pfam" id="PF00685">
    <property type="entry name" value="Sulfotransfer_1"/>
    <property type="match status" value="1"/>
</dbReference>
<dbReference type="GO" id="GO:0051923">
    <property type="term" value="P:sulfation"/>
    <property type="evidence" value="ECO:0000318"/>
    <property type="project" value="GO_Central"/>
</dbReference>